<feature type="compositionally biased region" description="Low complexity" evidence="1">
    <location>
        <begin position="99"/>
        <end position="109"/>
    </location>
</feature>
<feature type="region of interest" description="Disordered" evidence="1">
    <location>
        <begin position="58"/>
        <end position="139"/>
    </location>
</feature>
<proteinExistence type="predicted"/>
<sequence length="395" mass="45482">MQWPQYNNPQSQSGNGNIQLQLPGLLNQYSSAETVPQNHPLQQLISPERAIAGAVFEHNQQQQQHHHHQQQQEQQHQQPQEQQHQEQQQQQQPPPPPQQQQQQEQQLQQPPLPEIPQDEGQAVNKRAKRRKGDKRRATTNEKKNLLLEFERLKSNPDILITQTKFVQDLKARELPFAISKTTFNDWWMTRNKILNRPEQDLTIQQPQQPIVQTGVIDPSLNRKLKTRKPVPPAVIRFGKASAITEKHLKTLVANGAKITEIEIKDEFMRNVKLIPDEYESFLYESDESLADVLLRLRLKLESSGGDSIVINSAQPSKSVLKQHTKKVQDLLSGIEELAENEVYNKLSVDACRNALIELIDMHDMLVHESNTEQTKLSGRDRVLLTEVRRILSNNC</sequence>
<organism evidence="2 3">
    <name type="scientific">Ambrosiozyma monospora</name>
    <name type="common">Yeast</name>
    <name type="synonym">Endomycopsis monosporus</name>
    <dbReference type="NCBI Taxonomy" id="43982"/>
    <lineage>
        <taxon>Eukaryota</taxon>
        <taxon>Fungi</taxon>
        <taxon>Dikarya</taxon>
        <taxon>Ascomycota</taxon>
        <taxon>Saccharomycotina</taxon>
        <taxon>Pichiomycetes</taxon>
        <taxon>Pichiales</taxon>
        <taxon>Pichiaceae</taxon>
        <taxon>Ambrosiozyma</taxon>
    </lineage>
</organism>
<dbReference type="EMBL" id="BSXU01003380">
    <property type="protein sequence ID" value="GMG39990.1"/>
    <property type="molecule type" value="Genomic_DNA"/>
</dbReference>
<protein>
    <submittedName>
        <fullName evidence="2">Unnamed protein product</fullName>
    </submittedName>
</protein>
<feature type="compositionally biased region" description="Basic residues" evidence="1">
    <location>
        <begin position="125"/>
        <end position="134"/>
    </location>
</feature>
<feature type="compositionally biased region" description="Low complexity" evidence="1">
    <location>
        <begin position="71"/>
        <end position="91"/>
    </location>
</feature>
<name>A0A9W6Z3N0_AMBMO</name>
<evidence type="ECO:0000313" key="3">
    <source>
        <dbReference type="Proteomes" id="UP001165063"/>
    </source>
</evidence>
<evidence type="ECO:0000256" key="1">
    <source>
        <dbReference type="SAM" id="MobiDB-lite"/>
    </source>
</evidence>
<gene>
    <name evidence="2" type="ORF">Amon01_000580600</name>
</gene>
<accession>A0A9W6Z3N0</accession>
<comment type="caution">
    <text evidence="2">The sequence shown here is derived from an EMBL/GenBank/DDBJ whole genome shotgun (WGS) entry which is preliminary data.</text>
</comment>
<dbReference type="AlphaFoldDB" id="A0A9W6Z3N0"/>
<keyword evidence="3" id="KW-1185">Reference proteome</keyword>
<evidence type="ECO:0000313" key="2">
    <source>
        <dbReference type="EMBL" id="GMG39990.1"/>
    </source>
</evidence>
<dbReference type="Proteomes" id="UP001165063">
    <property type="component" value="Unassembled WGS sequence"/>
</dbReference>
<reference evidence="2" key="1">
    <citation type="submission" date="2023-04" db="EMBL/GenBank/DDBJ databases">
        <title>Ambrosiozyma monospora NBRC 1965.</title>
        <authorList>
            <person name="Ichikawa N."/>
            <person name="Sato H."/>
            <person name="Tonouchi N."/>
        </authorList>
    </citation>
    <scope>NUCLEOTIDE SEQUENCE</scope>
    <source>
        <strain evidence="2">NBRC 1965</strain>
    </source>
</reference>